<organism evidence="2 3">
    <name type="scientific">Streptomyces xiamenensis</name>
    <dbReference type="NCBI Taxonomy" id="408015"/>
    <lineage>
        <taxon>Bacteria</taxon>
        <taxon>Bacillati</taxon>
        <taxon>Actinomycetota</taxon>
        <taxon>Actinomycetes</taxon>
        <taxon>Kitasatosporales</taxon>
        <taxon>Streptomycetaceae</taxon>
        <taxon>Streptomyces</taxon>
    </lineage>
</organism>
<feature type="region of interest" description="Disordered" evidence="1">
    <location>
        <begin position="35"/>
        <end position="114"/>
    </location>
</feature>
<feature type="region of interest" description="Disordered" evidence="1">
    <location>
        <begin position="135"/>
        <end position="250"/>
    </location>
</feature>
<dbReference type="EMBL" id="CP009922">
    <property type="protein sequence ID" value="AKG41520.1"/>
    <property type="molecule type" value="Genomic_DNA"/>
</dbReference>
<feature type="compositionally biased region" description="Basic residues" evidence="1">
    <location>
        <begin position="88"/>
        <end position="97"/>
    </location>
</feature>
<dbReference type="AlphaFoldDB" id="A0A0F7FNK5"/>
<reference evidence="2" key="1">
    <citation type="submission" date="2019-08" db="EMBL/GenBank/DDBJ databases">
        <title>Complete genome sequence of a mangrove-derived Streptomyces xiamenensis.</title>
        <authorList>
            <person name="Xu J."/>
        </authorList>
    </citation>
    <scope>NUCLEOTIDE SEQUENCE</scope>
    <source>
        <strain evidence="2">318</strain>
    </source>
</reference>
<sequence>MAGISGGRRPSPGPGGTGQRWWPIGGCPAGVRGATGNTKAHGRLEGVGSRAGRTVERARHRDRATGNMRAAARPGRRRSERGRFADPRRRRNRRVTRMRPALPPSRRTVESLSRCGAGAESGAECAVGSVGRARSGGGRLVGSGTRRRRAGGRRPVPRHRCAVGRPPRAGGRNAPGHGGRLARQGRHGGLPGTRRAVVRASHGAGTLRGHGPARTAGSRRRTLGTGGRRDPRRLGVLVGGGVGGHGGLFS</sequence>
<evidence type="ECO:0000313" key="2">
    <source>
        <dbReference type="EMBL" id="AKG41520.1"/>
    </source>
</evidence>
<gene>
    <name evidence="2" type="ORF">SXIM_01360</name>
</gene>
<evidence type="ECO:0000313" key="3">
    <source>
        <dbReference type="Proteomes" id="UP000034034"/>
    </source>
</evidence>
<dbReference type="KEGG" id="sxi:SXIM_01360"/>
<evidence type="ECO:0000256" key="1">
    <source>
        <dbReference type="SAM" id="MobiDB-lite"/>
    </source>
</evidence>
<proteinExistence type="predicted"/>
<accession>A0A0F7FNK5</accession>
<keyword evidence="3" id="KW-1185">Reference proteome</keyword>
<name>A0A0F7FNK5_9ACTN</name>
<dbReference type="Proteomes" id="UP000034034">
    <property type="component" value="Chromosome"/>
</dbReference>
<feature type="compositionally biased region" description="Basic residues" evidence="1">
    <location>
        <begin position="145"/>
        <end position="162"/>
    </location>
</feature>
<protein>
    <submittedName>
        <fullName evidence="2">Uncharacterized protein</fullName>
    </submittedName>
</protein>
<feature type="compositionally biased region" description="Gly residues" evidence="1">
    <location>
        <begin position="237"/>
        <end position="250"/>
    </location>
</feature>
<feature type="region of interest" description="Disordered" evidence="1">
    <location>
        <begin position="1"/>
        <end position="22"/>
    </location>
</feature>
<dbReference type="PATRIC" id="fig|408015.6.peg.152"/>
<dbReference type="HOGENOM" id="CLU_1110926_0_0_11"/>